<evidence type="ECO:0000256" key="2">
    <source>
        <dbReference type="ARBA" id="ARBA00008974"/>
    </source>
</evidence>
<dbReference type="GO" id="GO:0015209">
    <property type="term" value="F:cytosine transmembrane transporter activity"/>
    <property type="evidence" value="ECO:0007669"/>
    <property type="project" value="InterPro"/>
</dbReference>
<dbReference type="InterPro" id="IPR001248">
    <property type="entry name" value="Pur-cyt_permease"/>
</dbReference>
<gene>
    <name evidence="9" type="ORF">WT2_00073</name>
</gene>
<evidence type="ECO:0000256" key="7">
    <source>
        <dbReference type="PIRNR" id="PIRNR002744"/>
    </source>
</evidence>
<feature type="transmembrane region" description="Helical" evidence="8">
    <location>
        <begin position="299"/>
        <end position="326"/>
    </location>
</feature>
<evidence type="ECO:0000256" key="8">
    <source>
        <dbReference type="SAM" id="Phobius"/>
    </source>
</evidence>
<feature type="transmembrane region" description="Helical" evidence="8">
    <location>
        <begin position="68"/>
        <end position="87"/>
    </location>
</feature>
<feature type="transmembrane region" description="Helical" evidence="8">
    <location>
        <begin position="107"/>
        <end position="136"/>
    </location>
</feature>
<dbReference type="PIRSF" id="PIRSF002744">
    <property type="entry name" value="Pur-cyt_permease"/>
    <property type="match status" value="1"/>
</dbReference>
<dbReference type="CDD" id="cd11484">
    <property type="entry name" value="SLC-NCS1sbd_CobB-like"/>
    <property type="match status" value="1"/>
</dbReference>
<feature type="transmembrane region" description="Helical" evidence="8">
    <location>
        <begin position="255"/>
        <end position="279"/>
    </location>
</feature>
<feature type="transmembrane region" description="Helical" evidence="8">
    <location>
        <begin position="183"/>
        <end position="203"/>
    </location>
</feature>
<proteinExistence type="inferred from homology"/>
<evidence type="ECO:0000256" key="6">
    <source>
        <dbReference type="ARBA" id="ARBA00023136"/>
    </source>
</evidence>
<keyword evidence="3 7" id="KW-0813">Transport</keyword>
<evidence type="ECO:0000256" key="1">
    <source>
        <dbReference type="ARBA" id="ARBA00004141"/>
    </source>
</evidence>
<comment type="subcellular location">
    <subcellularLocation>
        <location evidence="1">Membrane</location>
        <topology evidence="1">Multi-pass membrane protein</topology>
    </subcellularLocation>
</comment>
<dbReference type="GO" id="GO:0005886">
    <property type="term" value="C:plasma membrane"/>
    <property type="evidence" value="ECO:0007669"/>
    <property type="project" value="TreeGrafter"/>
</dbReference>
<dbReference type="PANTHER" id="PTHR30569">
    <property type="entry name" value="CYTOSINE TRANSPORTER CODB"/>
    <property type="match status" value="1"/>
</dbReference>
<dbReference type="Pfam" id="PF02133">
    <property type="entry name" value="Transp_cyt_pur"/>
    <property type="match status" value="1"/>
</dbReference>
<feature type="transmembrane region" description="Helical" evidence="8">
    <location>
        <begin position="409"/>
        <end position="428"/>
    </location>
</feature>
<dbReference type="InterPro" id="IPR026030">
    <property type="entry name" value="Pur-cyt_permease_Fcy2/21/22"/>
</dbReference>
<feature type="transmembrane region" description="Helical" evidence="8">
    <location>
        <begin position="434"/>
        <end position="456"/>
    </location>
</feature>
<dbReference type="InterPro" id="IPR030191">
    <property type="entry name" value="CodB"/>
</dbReference>
<name>G0UED7_9LACO</name>
<protein>
    <submittedName>
        <fullName evidence="9">Purine-cytosine transport protein</fullName>
    </submittedName>
</protein>
<evidence type="ECO:0000256" key="3">
    <source>
        <dbReference type="ARBA" id="ARBA00022448"/>
    </source>
</evidence>
<feature type="transmembrane region" description="Helical" evidence="8">
    <location>
        <begin position="151"/>
        <end position="171"/>
    </location>
</feature>
<reference evidence="9" key="1">
    <citation type="journal article" date="2011" name="J. Bacteriol.">
        <title>Genome Sequence of Weissella thailandensis fsh4-2.</title>
        <authorList>
            <person name="Benomar N."/>
            <person name="Abriouel H."/>
            <person name="Lee H."/>
            <person name="Cho G.S."/>
            <person name="Huch M."/>
            <person name="Pulido R.P."/>
            <person name="Holzapfel W.H."/>
            <person name="Galvez A."/>
            <person name="Franz C.M."/>
        </authorList>
    </citation>
    <scope>NUCLEOTIDE SEQUENCE</scope>
    <source>
        <strain evidence="9">Fsh4-2</strain>
    </source>
</reference>
<keyword evidence="6 7" id="KW-0472">Membrane</keyword>
<organism evidence="9">
    <name type="scientific">Weissella thailandensis fsh4-2</name>
    <dbReference type="NCBI Taxonomy" id="1056112"/>
    <lineage>
        <taxon>Bacteria</taxon>
        <taxon>Bacillati</taxon>
        <taxon>Bacillota</taxon>
        <taxon>Bacilli</taxon>
        <taxon>Lactobacillales</taxon>
        <taxon>Lactobacillaceae</taxon>
        <taxon>Weissella</taxon>
    </lineage>
</organism>
<feature type="transmembrane region" description="Helical" evidence="8">
    <location>
        <begin position="338"/>
        <end position="360"/>
    </location>
</feature>
<evidence type="ECO:0000313" key="9">
    <source>
        <dbReference type="EMBL" id="CCC56084.1"/>
    </source>
</evidence>
<dbReference type="Gene3D" id="1.10.4160.10">
    <property type="entry name" value="Hydantoin permease"/>
    <property type="match status" value="1"/>
</dbReference>
<dbReference type="AlphaFoldDB" id="G0UED7"/>
<sequence>MGDFFYTLIEEEKMAKEFGQVQVINNDQRTMSNWDMFATWIGANANNGTWYIGGVIAAAGMYTASTTLIVTGILSYVFLTLASYMGYKTGLPMMALTRASFGLKGSFGPSVINIVQFIGWAAANTFIAAISISVIFKDMLGWTAYANGGKAGLVIGIIIMSLLHLASISLGEKSVRMIERIGIILVIIFVIWEAIVVFQNVSLSQIFDWQPPKSVRISSGAAIDILAAFNLAWVTASSDFSRFAKKKSGATGWSFLGANLGLFGFAFIGLLATIGTAVMNNSFDPNDSDPSTIASKLGLGIIALLVIIITSTTANAVNLMAAGSALTNMWHKLKLTPALWIVTLIATIVSFIPLLFATFLEAFTTFLDYIGMFLGPEIAVFLVDYFVIRKGQYELAEITKVDGKYWYQGGLNWLAIISWGSGIILYFSLKSVSWISETIGVTFVAMLLAGIIYYLLTKLFNDRAK</sequence>
<reference evidence="9" key="2">
    <citation type="submission" date="2011-07" db="EMBL/GenBank/DDBJ databases">
        <authorList>
            <person name="Franz C."/>
        </authorList>
    </citation>
    <scope>NUCLEOTIDE SEQUENCE</scope>
    <source>
        <strain evidence="9">Fsh4-2</strain>
    </source>
</reference>
<evidence type="ECO:0000256" key="5">
    <source>
        <dbReference type="ARBA" id="ARBA00022989"/>
    </source>
</evidence>
<keyword evidence="4 8" id="KW-0812">Transmembrane</keyword>
<comment type="similarity">
    <text evidence="2 7">Belongs to the purine-cytosine permease (2.A.39) family.</text>
</comment>
<accession>G0UED7</accession>
<dbReference type="PANTHER" id="PTHR30569:SF0">
    <property type="entry name" value="CYTOSINE PERMEASE"/>
    <property type="match status" value="1"/>
</dbReference>
<keyword evidence="5 8" id="KW-1133">Transmembrane helix</keyword>
<feature type="transmembrane region" description="Helical" evidence="8">
    <location>
        <begin position="366"/>
        <end position="388"/>
    </location>
</feature>
<evidence type="ECO:0000256" key="4">
    <source>
        <dbReference type="ARBA" id="ARBA00022692"/>
    </source>
</evidence>
<dbReference type="EMBL" id="HE575135">
    <property type="protein sequence ID" value="CCC56084.1"/>
    <property type="molecule type" value="Genomic_DNA"/>
</dbReference>